<dbReference type="Pfam" id="PF00132">
    <property type="entry name" value="Hexapep"/>
    <property type="match status" value="1"/>
</dbReference>
<dbReference type="AlphaFoldDB" id="A0A5C7B0B5"/>
<evidence type="ECO:0000313" key="1">
    <source>
        <dbReference type="EMBL" id="TXE12095.1"/>
    </source>
</evidence>
<reference evidence="2" key="1">
    <citation type="submission" date="2019-08" db="EMBL/GenBank/DDBJ databases">
        <title>Seonamhaeicola sediminis sp. nov., isolated from marine sediment.</title>
        <authorList>
            <person name="Cao W.R."/>
        </authorList>
    </citation>
    <scope>NUCLEOTIDE SEQUENCE [LARGE SCALE GENOMIC DNA]</scope>
    <source>
        <strain evidence="2">Gy8</strain>
    </source>
</reference>
<dbReference type="SUPFAM" id="SSF51161">
    <property type="entry name" value="Trimeric LpxA-like enzymes"/>
    <property type="match status" value="1"/>
</dbReference>
<comment type="caution">
    <text evidence="1">The sequence shown here is derived from an EMBL/GenBank/DDBJ whole genome shotgun (WGS) entry which is preliminary data.</text>
</comment>
<dbReference type="PANTHER" id="PTHR42811">
    <property type="entry name" value="SERINE ACETYLTRANSFERASE"/>
    <property type="match status" value="1"/>
</dbReference>
<proteinExistence type="predicted"/>
<protein>
    <submittedName>
        <fullName evidence="1">Serine acetyltransferase</fullName>
    </submittedName>
</protein>
<dbReference type="InterPro" id="IPR011004">
    <property type="entry name" value="Trimer_LpxA-like_sf"/>
</dbReference>
<evidence type="ECO:0000313" key="2">
    <source>
        <dbReference type="Proteomes" id="UP000321790"/>
    </source>
</evidence>
<dbReference type="OrthoDB" id="9814490at2"/>
<dbReference type="Proteomes" id="UP000321790">
    <property type="component" value="Unassembled WGS sequence"/>
</dbReference>
<name>A0A5C7B0B5_9FLAO</name>
<organism evidence="1 2">
    <name type="scientific">Seonamhaeicola algicola</name>
    <dbReference type="NCBI Taxonomy" id="1719036"/>
    <lineage>
        <taxon>Bacteria</taxon>
        <taxon>Pseudomonadati</taxon>
        <taxon>Bacteroidota</taxon>
        <taxon>Flavobacteriia</taxon>
        <taxon>Flavobacteriales</taxon>
        <taxon>Flavobacteriaceae</taxon>
    </lineage>
</organism>
<dbReference type="EMBL" id="VOSC01000019">
    <property type="protein sequence ID" value="TXE12095.1"/>
    <property type="molecule type" value="Genomic_DNA"/>
</dbReference>
<sequence>MYYTSRNKYLIDLDLNRWSEEKKIKGVKAILLLHFLAHSKDFRTIFYFRINNSIKHILKLYCKGEQNFTIDVNTKLGGGILTGHPYATILNAVSIGENFYVNHLVTVGEVDGKKPIIGNNVSIFTGAIVIGGITIGNNVKVGAGAVVIKDVPDNATVVGNPGKILLQPNDV</sequence>
<accession>A0A5C7B0B5</accession>
<keyword evidence="1" id="KW-0808">Transferase</keyword>
<dbReference type="InterPro" id="IPR001451">
    <property type="entry name" value="Hexapep"/>
</dbReference>
<keyword evidence="2" id="KW-1185">Reference proteome</keyword>
<dbReference type="GO" id="GO:0016740">
    <property type="term" value="F:transferase activity"/>
    <property type="evidence" value="ECO:0007669"/>
    <property type="project" value="UniProtKB-KW"/>
</dbReference>
<gene>
    <name evidence="1" type="ORF">FUA26_06225</name>
</gene>
<dbReference type="Gene3D" id="2.160.10.10">
    <property type="entry name" value="Hexapeptide repeat proteins"/>
    <property type="match status" value="1"/>
</dbReference>